<dbReference type="Proteomes" id="UP000614261">
    <property type="component" value="Unassembled WGS sequence"/>
</dbReference>
<feature type="compositionally biased region" description="Basic and acidic residues" evidence="1">
    <location>
        <begin position="78"/>
        <end position="93"/>
    </location>
</feature>
<feature type="region of interest" description="Disordered" evidence="1">
    <location>
        <begin position="1"/>
        <end position="93"/>
    </location>
</feature>
<dbReference type="EMBL" id="BMGD01000005">
    <property type="protein sequence ID" value="GGB72251.1"/>
    <property type="molecule type" value="Genomic_DNA"/>
</dbReference>
<gene>
    <name evidence="2" type="ORF">GCM10010833_29330</name>
</gene>
<evidence type="ECO:0000313" key="2">
    <source>
        <dbReference type="EMBL" id="GGB72251.1"/>
    </source>
</evidence>
<organism evidence="2 3">
    <name type="scientific">Blastomonas aquatica</name>
    <dbReference type="NCBI Taxonomy" id="1510276"/>
    <lineage>
        <taxon>Bacteria</taxon>
        <taxon>Pseudomonadati</taxon>
        <taxon>Pseudomonadota</taxon>
        <taxon>Alphaproteobacteria</taxon>
        <taxon>Sphingomonadales</taxon>
        <taxon>Sphingomonadaceae</taxon>
        <taxon>Blastomonas</taxon>
    </lineage>
</organism>
<sequence length="93" mass="9600">MSADAPKPASDPINDEELSEAMKELTGKGGGGESNGGAYPNPHTGKEKRGGPDKPFSGGQSDNRYFGPEDAAGNSAKGADRDPLASDEDEVRH</sequence>
<dbReference type="RefSeq" id="WP_188515176.1">
    <property type="nucleotide sequence ID" value="NZ_BMGD01000005.1"/>
</dbReference>
<evidence type="ECO:0000313" key="3">
    <source>
        <dbReference type="Proteomes" id="UP000614261"/>
    </source>
</evidence>
<name>A0ABQ1JQN9_9SPHN</name>
<comment type="caution">
    <text evidence="2">The sequence shown here is derived from an EMBL/GenBank/DDBJ whole genome shotgun (WGS) entry which is preliminary data.</text>
</comment>
<accession>A0ABQ1JQN9</accession>
<keyword evidence="3" id="KW-1185">Reference proteome</keyword>
<protein>
    <submittedName>
        <fullName evidence="2">Uncharacterized protein</fullName>
    </submittedName>
</protein>
<reference evidence="3" key="1">
    <citation type="journal article" date="2019" name="Int. J. Syst. Evol. Microbiol.">
        <title>The Global Catalogue of Microorganisms (GCM) 10K type strain sequencing project: providing services to taxonomists for standard genome sequencing and annotation.</title>
        <authorList>
            <consortium name="The Broad Institute Genomics Platform"/>
            <consortium name="The Broad Institute Genome Sequencing Center for Infectious Disease"/>
            <person name="Wu L."/>
            <person name="Ma J."/>
        </authorList>
    </citation>
    <scope>NUCLEOTIDE SEQUENCE [LARGE SCALE GENOMIC DNA]</scope>
    <source>
        <strain evidence="3">CGMCC 1.12851</strain>
    </source>
</reference>
<proteinExistence type="predicted"/>
<evidence type="ECO:0000256" key="1">
    <source>
        <dbReference type="SAM" id="MobiDB-lite"/>
    </source>
</evidence>